<keyword evidence="4 7" id="KW-0812">Transmembrane</keyword>
<feature type="transmembrane region" description="Helical" evidence="7">
    <location>
        <begin position="114"/>
        <end position="136"/>
    </location>
</feature>
<dbReference type="EMBL" id="FNOS01000001">
    <property type="protein sequence ID" value="SDX47780.1"/>
    <property type="molecule type" value="Genomic_DNA"/>
</dbReference>
<evidence type="ECO:0000256" key="5">
    <source>
        <dbReference type="ARBA" id="ARBA00022989"/>
    </source>
</evidence>
<evidence type="ECO:0000313" key="11">
    <source>
        <dbReference type="Proteomes" id="UP000198647"/>
    </source>
</evidence>
<protein>
    <submittedName>
        <fullName evidence="10">Cation diffusion facilitator family transporter</fullName>
    </submittedName>
</protein>
<dbReference type="Proteomes" id="UP000198647">
    <property type="component" value="Unassembled WGS sequence"/>
</dbReference>
<evidence type="ECO:0000256" key="1">
    <source>
        <dbReference type="ARBA" id="ARBA00004141"/>
    </source>
</evidence>
<comment type="caution">
    <text evidence="10">The sequence shown here is derived from an EMBL/GenBank/DDBJ whole genome shotgun (WGS) entry which is preliminary data.</text>
</comment>
<feature type="transmembrane region" description="Helical" evidence="7">
    <location>
        <begin position="157"/>
        <end position="178"/>
    </location>
</feature>
<dbReference type="InterPro" id="IPR036837">
    <property type="entry name" value="Cation_efflux_CTD_sf"/>
</dbReference>
<feature type="domain" description="Cation efflux protein cytoplasmic" evidence="9">
    <location>
        <begin position="210"/>
        <end position="286"/>
    </location>
</feature>
<dbReference type="SUPFAM" id="SSF161111">
    <property type="entry name" value="Cation efflux protein transmembrane domain-like"/>
    <property type="match status" value="1"/>
</dbReference>
<dbReference type="NCBIfam" id="TIGR01297">
    <property type="entry name" value="CDF"/>
    <property type="match status" value="1"/>
</dbReference>
<evidence type="ECO:0000313" key="10">
    <source>
        <dbReference type="EMBL" id="SDX47780.1"/>
    </source>
</evidence>
<comment type="subcellular location">
    <subcellularLocation>
        <location evidence="1">Membrane</location>
        <topology evidence="1">Multi-pass membrane protein</topology>
    </subcellularLocation>
</comment>
<dbReference type="Pfam" id="PF01545">
    <property type="entry name" value="Cation_efflux"/>
    <property type="match status" value="1"/>
</dbReference>
<gene>
    <name evidence="10" type="ORF">SAMN04488081_0647</name>
</gene>
<keyword evidence="3" id="KW-0813">Transport</keyword>
<dbReference type="Gene3D" id="3.30.70.1350">
    <property type="entry name" value="Cation efflux protein, cytoplasmic domain"/>
    <property type="match status" value="1"/>
</dbReference>
<keyword evidence="11" id="KW-1185">Reference proteome</keyword>
<dbReference type="InterPro" id="IPR027469">
    <property type="entry name" value="Cation_efflux_TMD_sf"/>
</dbReference>
<feature type="domain" description="Cation efflux protein transmembrane" evidence="8">
    <location>
        <begin position="14"/>
        <end position="205"/>
    </location>
</feature>
<dbReference type="PANTHER" id="PTHR43840:SF50">
    <property type="entry name" value="MANGANESE EFFLUX SYSTEM PROTEIN MNES"/>
    <property type="match status" value="1"/>
</dbReference>
<dbReference type="Pfam" id="PF16916">
    <property type="entry name" value="ZT_dimer"/>
    <property type="match status" value="1"/>
</dbReference>
<organism evidence="10 11">
    <name type="scientific">Salimicrobium album</name>
    <dbReference type="NCBI Taxonomy" id="50717"/>
    <lineage>
        <taxon>Bacteria</taxon>
        <taxon>Bacillati</taxon>
        <taxon>Bacillota</taxon>
        <taxon>Bacilli</taxon>
        <taxon>Bacillales</taxon>
        <taxon>Bacillaceae</taxon>
        <taxon>Salimicrobium</taxon>
    </lineage>
</organism>
<dbReference type="InterPro" id="IPR027470">
    <property type="entry name" value="Cation_efflux_CTD"/>
</dbReference>
<accession>A0A1H3C119</accession>
<dbReference type="SUPFAM" id="SSF160240">
    <property type="entry name" value="Cation efflux protein cytoplasmic domain-like"/>
    <property type="match status" value="1"/>
</dbReference>
<feature type="transmembrane region" description="Helical" evidence="7">
    <location>
        <begin position="81"/>
        <end position="102"/>
    </location>
</feature>
<sequence length="288" mass="31222">MENNQWKKGETGAWVSIIAYVVLSISKLIIAQVGSSDALRADGLNNTTDIIASLAVLIGLRISRKPPDSDHHYGHSRAETISSLIAAFIMATIGIQVLFGAGETIVNRQFGEPSLLTGWTAIAGAVIMYGVYRFNLRLSRQVSSRALYAAAQDNRSDALVSIGAAVGIFGTMSGMLWMDPAAAVIVGAVILKTSWDIFTDATHLLTDGFDEDELHEIKSTISSHPEVNKVADVKARLQGNETLVDVIILVSPDITVQKAHDITDEIEILLEKNHHISYAHIHTEPYHG</sequence>
<keyword evidence="5 7" id="KW-1133">Transmembrane helix</keyword>
<evidence type="ECO:0000256" key="6">
    <source>
        <dbReference type="ARBA" id="ARBA00023136"/>
    </source>
</evidence>
<evidence type="ECO:0000256" key="7">
    <source>
        <dbReference type="SAM" id="Phobius"/>
    </source>
</evidence>
<proteinExistence type="inferred from homology"/>
<dbReference type="InterPro" id="IPR002524">
    <property type="entry name" value="Cation_efflux"/>
</dbReference>
<evidence type="ECO:0000256" key="3">
    <source>
        <dbReference type="ARBA" id="ARBA00022448"/>
    </source>
</evidence>
<evidence type="ECO:0000259" key="8">
    <source>
        <dbReference type="Pfam" id="PF01545"/>
    </source>
</evidence>
<dbReference type="PANTHER" id="PTHR43840">
    <property type="entry name" value="MITOCHONDRIAL METAL TRANSPORTER 1-RELATED"/>
    <property type="match status" value="1"/>
</dbReference>
<feature type="transmembrane region" description="Helical" evidence="7">
    <location>
        <begin position="43"/>
        <end position="60"/>
    </location>
</feature>
<dbReference type="RefSeq" id="WP_076569033.1">
    <property type="nucleotide sequence ID" value="NZ_FNOS01000001.1"/>
</dbReference>
<evidence type="ECO:0000259" key="9">
    <source>
        <dbReference type="Pfam" id="PF16916"/>
    </source>
</evidence>
<evidence type="ECO:0000256" key="4">
    <source>
        <dbReference type="ARBA" id="ARBA00022692"/>
    </source>
</evidence>
<reference evidence="10 11" key="1">
    <citation type="submission" date="2016-10" db="EMBL/GenBank/DDBJ databases">
        <authorList>
            <person name="Varghese N."/>
            <person name="Submissions S."/>
        </authorList>
    </citation>
    <scope>NUCLEOTIDE SEQUENCE [LARGE SCALE GENOMIC DNA]</scope>
    <source>
        <strain evidence="10 11">DSM 20748</strain>
    </source>
</reference>
<comment type="similarity">
    <text evidence="2">Belongs to the cation diffusion facilitator (CDF) transporter (TC 2.A.4) family.</text>
</comment>
<dbReference type="Gene3D" id="1.20.1510.10">
    <property type="entry name" value="Cation efflux protein transmembrane domain"/>
    <property type="match status" value="1"/>
</dbReference>
<keyword evidence="6 7" id="KW-0472">Membrane</keyword>
<evidence type="ECO:0000256" key="2">
    <source>
        <dbReference type="ARBA" id="ARBA00008114"/>
    </source>
</evidence>
<dbReference type="InterPro" id="IPR058533">
    <property type="entry name" value="Cation_efflux_TM"/>
</dbReference>
<name>A0A1H3C119_9BACI</name>
<feature type="transmembrane region" description="Helical" evidence="7">
    <location>
        <begin position="12"/>
        <end position="31"/>
    </location>
</feature>
<dbReference type="InterPro" id="IPR050291">
    <property type="entry name" value="CDF_Transporter"/>
</dbReference>